<feature type="region of interest" description="Disordered" evidence="1">
    <location>
        <begin position="30"/>
        <end position="58"/>
    </location>
</feature>
<keyword evidence="3" id="KW-1185">Reference proteome</keyword>
<dbReference type="PANTHER" id="PTHR35282">
    <property type="entry name" value="F5D14.24 PROTEIN"/>
    <property type="match status" value="1"/>
</dbReference>
<name>A0AAE1R424_9SOLA</name>
<dbReference type="Proteomes" id="UP001291623">
    <property type="component" value="Unassembled WGS sequence"/>
</dbReference>
<feature type="compositionally biased region" description="Basic and acidic residues" evidence="1">
    <location>
        <begin position="45"/>
        <end position="58"/>
    </location>
</feature>
<dbReference type="PANTHER" id="PTHR35282:SF2">
    <property type="entry name" value="F5D14.24 PROTEIN"/>
    <property type="match status" value="1"/>
</dbReference>
<evidence type="ECO:0000313" key="2">
    <source>
        <dbReference type="EMBL" id="KAK4344850.1"/>
    </source>
</evidence>
<feature type="compositionally biased region" description="Polar residues" evidence="1">
    <location>
        <begin position="32"/>
        <end position="44"/>
    </location>
</feature>
<reference evidence="2" key="1">
    <citation type="submission" date="2023-12" db="EMBL/GenBank/DDBJ databases">
        <title>Genome assembly of Anisodus tanguticus.</title>
        <authorList>
            <person name="Wang Y.-J."/>
        </authorList>
    </citation>
    <scope>NUCLEOTIDE SEQUENCE</scope>
    <source>
        <strain evidence="2">KB-2021</strain>
        <tissue evidence="2">Leaf</tissue>
    </source>
</reference>
<organism evidence="2 3">
    <name type="scientific">Anisodus tanguticus</name>
    <dbReference type="NCBI Taxonomy" id="243964"/>
    <lineage>
        <taxon>Eukaryota</taxon>
        <taxon>Viridiplantae</taxon>
        <taxon>Streptophyta</taxon>
        <taxon>Embryophyta</taxon>
        <taxon>Tracheophyta</taxon>
        <taxon>Spermatophyta</taxon>
        <taxon>Magnoliopsida</taxon>
        <taxon>eudicotyledons</taxon>
        <taxon>Gunneridae</taxon>
        <taxon>Pentapetalae</taxon>
        <taxon>asterids</taxon>
        <taxon>lamiids</taxon>
        <taxon>Solanales</taxon>
        <taxon>Solanaceae</taxon>
        <taxon>Solanoideae</taxon>
        <taxon>Hyoscyameae</taxon>
        <taxon>Anisodus</taxon>
    </lineage>
</organism>
<comment type="caution">
    <text evidence="2">The sequence shown here is derived from an EMBL/GenBank/DDBJ whole genome shotgun (WGS) entry which is preliminary data.</text>
</comment>
<sequence length="81" mass="9065">MDKKESGKEISVEVTRESLIALSYFDPEKDLSVQSRPDNSNSENVIKEVNGEGDDNYRSKLISMSYPESPTLKLNQSPGEL</sequence>
<dbReference type="AlphaFoldDB" id="A0AAE1R424"/>
<proteinExistence type="predicted"/>
<gene>
    <name evidence="2" type="ORF">RND71_035026</name>
</gene>
<evidence type="ECO:0000313" key="3">
    <source>
        <dbReference type="Proteomes" id="UP001291623"/>
    </source>
</evidence>
<evidence type="ECO:0000256" key="1">
    <source>
        <dbReference type="SAM" id="MobiDB-lite"/>
    </source>
</evidence>
<dbReference type="InterPro" id="IPR049198">
    <property type="entry name" value="DUF6865"/>
</dbReference>
<dbReference type="EMBL" id="JAVYJV010000019">
    <property type="protein sequence ID" value="KAK4344850.1"/>
    <property type="molecule type" value="Genomic_DNA"/>
</dbReference>
<accession>A0AAE1R424</accession>
<protein>
    <submittedName>
        <fullName evidence="2">Uncharacterized protein</fullName>
    </submittedName>
</protein>
<dbReference type="Pfam" id="PF21737">
    <property type="entry name" value="DUF6865"/>
    <property type="match status" value="1"/>
</dbReference>